<dbReference type="PANTHER" id="PTHR10357">
    <property type="entry name" value="ALPHA-AMYLASE FAMILY MEMBER"/>
    <property type="match status" value="1"/>
</dbReference>
<feature type="domain" description="Glycosyl hydrolase family 13 catalytic" evidence="4">
    <location>
        <begin position="38"/>
        <end position="455"/>
    </location>
</feature>
<dbReference type="InterPro" id="IPR017853">
    <property type="entry name" value="GH"/>
</dbReference>
<reference evidence="5" key="1">
    <citation type="submission" date="2021-04" db="EMBL/GenBank/DDBJ databases">
        <authorList>
            <person name="Rodrigo-Torres L."/>
            <person name="Arahal R. D."/>
            <person name="Lucena T."/>
        </authorList>
    </citation>
    <scope>NUCLEOTIDE SEQUENCE</scope>
    <source>
        <strain evidence="5">CECT 9275</strain>
    </source>
</reference>
<dbReference type="EC" id="3.2.1.1" evidence="3"/>
<dbReference type="RefSeq" id="WP_215242182.1">
    <property type="nucleotide sequence ID" value="NZ_CAJRAF010000004.1"/>
</dbReference>
<dbReference type="SMART" id="SM00642">
    <property type="entry name" value="Aamy"/>
    <property type="match status" value="1"/>
</dbReference>
<evidence type="ECO:0000259" key="4">
    <source>
        <dbReference type="SMART" id="SM00642"/>
    </source>
</evidence>
<name>A0A916JHL5_9BACT</name>
<dbReference type="Pfam" id="PF00128">
    <property type="entry name" value="Alpha-amylase"/>
    <property type="match status" value="1"/>
</dbReference>
<comment type="similarity">
    <text evidence="1 2">Belongs to the glycosyl hydrolase 13 family.</text>
</comment>
<comment type="catalytic activity">
    <reaction evidence="3">
        <text>Endohydrolysis of (1-&gt;4)-alpha-D-glucosidic linkages in polysaccharides containing three or more (1-&gt;4)-alpha-linked D-glucose units.</text>
        <dbReference type="EC" id="3.2.1.1"/>
    </reaction>
</comment>
<dbReference type="GO" id="GO:0043169">
    <property type="term" value="F:cation binding"/>
    <property type="evidence" value="ECO:0007669"/>
    <property type="project" value="InterPro"/>
</dbReference>
<dbReference type="GO" id="GO:0005975">
    <property type="term" value="P:carbohydrate metabolic process"/>
    <property type="evidence" value="ECO:0007669"/>
    <property type="project" value="InterPro"/>
</dbReference>
<keyword evidence="6" id="KW-1185">Reference proteome</keyword>
<organism evidence="5 6">
    <name type="scientific">Dyadobacter helix</name>
    <dbReference type="NCBI Taxonomy" id="2822344"/>
    <lineage>
        <taxon>Bacteria</taxon>
        <taxon>Pseudomonadati</taxon>
        <taxon>Bacteroidota</taxon>
        <taxon>Cytophagia</taxon>
        <taxon>Cytophagales</taxon>
        <taxon>Spirosomataceae</taxon>
        <taxon>Dyadobacter</taxon>
    </lineage>
</organism>
<accession>A0A916JHL5</accession>
<gene>
    <name evidence="5" type="primary">amy</name>
    <name evidence="5" type="ORF">DYBT9275_05862</name>
</gene>
<dbReference type="PRINTS" id="PR00110">
    <property type="entry name" value="ALPHAAMYLASE"/>
</dbReference>
<comment type="caution">
    <text evidence="5">The sequence shown here is derived from an EMBL/GenBank/DDBJ whole genome shotgun (WGS) entry which is preliminary data.</text>
</comment>
<dbReference type="Gene3D" id="3.20.20.80">
    <property type="entry name" value="Glycosidases"/>
    <property type="match status" value="1"/>
</dbReference>
<evidence type="ECO:0000313" key="5">
    <source>
        <dbReference type="EMBL" id="CAG5017863.1"/>
    </source>
</evidence>
<evidence type="ECO:0000256" key="2">
    <source>
        <dbReference type="RuleBase" id="RU003615"/>
    </source>
</evidence>
<evidence type="ECO:0000256" key="1">
    <source>
        <dbReference type="ARBA" id="ARBA00008061"/>
    </source>
</evidence>
<dbReference type="InterPro" id="IPR006046">
    <property type="entry name" value="Alpha_amylase"/>
</dbReference>
<dbReference type="SUPFAM" id="SSF51445">
    <property type="entry name" value="(Trans)glycosidases"/>
    <property type="match status" value="1"/>
</dbReference>
<protein>
    <recommendedName>
        <fullName evidence="3">Alpha-amylase</fullName>
        <ecNumber evidence="3">3.2.1.1</ecNumber>
    </recommendedName>
</protein>
<proteinExistence type="inferred from homology"/>
<evidence type="ECO:0000256" key="3">
    <source>
        <dbReference type="RuleBase" id="RU361134"/>
    </source>
</evidence>
<keyword evidence="3" id="KW-0119">Carbohydrate metabolism</keyword>
<keyword evidence="3 5" id="KW-0326">Glycosidase</keyword>
<dbReference type="AlphaFoldDB" id="A0A916JHL5"/>
<dbReference type="PANTHER" id="PTHR10357:SF209">
    <property type="entry name" value="PERIPLASMIC ALPHA-AMYLASE"/>
    <property type="match status" value="1"/>
</dbReference>
<dbReference type="Proteomes" id="UP000680038">
    <property type="component" value="Unassembled WGS sequence"/>
</dbReference>
<dbReference type="InterPro" id="IPR006047">
    <property type="entry name" value="GH13_cat_dom"/>
</dbReference>
<sequence length="570" mass="65899">MSGNNTVNSIFDIDLSPKPGKTYWADGNREWREKFIYFLLIDRFHDDLERAPEEKPNRQTGFGNADQLQRICGGTLSGITRHLDYIRDLGCTALWLSPVFQNNAFSYHGYAVENYLEVNRRFGTKKDLEELVEKAHDYDIKVFLDIVLHHSGDNWTYPGDEKYYYYQGAVFPFESWRSQNLPVPIELRNPELYWRKGQIRNFDAYPETREGDFANLKSYKNDASPEALLVQQILTKIHCYWIRETDIDGFRIDAVKHMGEETVSQFCSHVREYAYKLGKRNFFFFGEFVGPEEMYNRYIGPKTSVMVEDKAIYFGLNSVLDFPLYHILADVIRGVSKPQKLVERYESLRQGAMGRGEFGEFLVTFIDNHDQLGQVIKRRFGKETSENQVIAGIGFLLCALGTPCIYYGTEQGFDGSGEKDFNVREAMFSLEDPKVNALNKSCRIYQQIAALARLRKENAALRFGRMYMRKLSVDGKNFMLPTFEKCLLAFSRVLYDEEIVVAYNSSQDEYDEEYIRVDPLLNPQGSSLNFIYGQHGSVNVLLNEEGNKHFIKLKLEPGQFVVLTNKASSL</sequence>
<keyword evidence="3 5" id="KW-0378">Hydrolase</keyword>
<dbReference type="GO" id="GO:0004556">
    <property type="term" value="F:alpha-amylase activity"/>
    <property type="evidence" value="ECO:0007669"/>
    <property type="project" value="UniProtKB-UniRule"/>
</dbReference>
<evidence type="ECO:0000313" key="6">
    <source>
        <dbReference type="Proteomes" id="UP000680038"/>
    </source>
</evidence>
<dbReference type="EMBL" id="CAJRAF010000004">
    <property type="protein sequence ID" value="CAG5017863.1"/>
    <property type="molecule type" value="Genomic_DNA"/>
</dbReference>